<sequence length="348" mass="41555">MKKFNQVHFEQFPEKKAHNRLFKTISTINYLNTTLKPYQQQDILYLVNHHLSRDGLKPVKLRTLRKDLTYLVNNKIIKKELIRLGEYKGSYINYTTTKYSIINLKALLCLDQEVIKRSVQAKYKFRKETQERYYKKQNNSLKQNNPKKFENKNATKNEGVYIINNNNITKEEPQESVTSKKPTKLQLKQNELAKIISFSFSDLEKEGYNKQQLDIEKEKLYETYKLKPHFIIEHTKYNDLELKVKKLKKILPLEVKEVKEQQQKELGNNIFSILVSQFENKIDRNELKPYLNEYLKTQGELTFSKIYNNTYYNELRNLLETNNKIATLVDNIPSYLRRYHDTSNGECK</sequence>
<evidence type="ECO:0000313" key="2">
    <source>
        <dbReference type="Proteomes" id="UP000244655"/>
    </source>
</evidence>
<dbReference type="AlphaFoldDB" id="A0A2S1LYH3"/>
<dbReference type="OrthoDB" id="351069at2"/>
<dbReference type="InterPro" id="IPR003459">
    <property type="entry name" value="Borrelia_plasmid_OrfA"/>
</dbReference>
<proteinExistence type="predicted"/>
<evidence type="ECO:0000313" key="1">
    <source>
        <dbReference type="EMBL" id="AWG43339.1"/>
    </source>
</evidence>
<accession>A0A2S1LYH3</accession>
<gene>
    <name evidence="1" type="ORF">CR532_04900</name>
</gene>
<organism evidence="1 2">
    <name type="scientific">Candidatus Borreliella tachyglossi</name>
    <dbReference type="NCBI Taxonomy" id="1964448"/>
    <lineage>
        <taxon>Bacteria</taxon>
        <taxon>Pseudomonadati</taxon>
        <taxon>Spirochaetota</taxon>
        <taxon>Spirochaetia</taxon>
        <taxon>Spirochaetales</taxon>
        <taxon>Borreliaceae</taxon>
        <taxon>Borreliella</taxon>
    </lineage>
</organism>
<keyword evidence="1" id="KW-0614">Plasmid</keyword>
<geneLocation type="plasmid" evidence="1 2">
    <name>pl29</name>
</geneLocation>
<keyword evidence="2" id="KW-1185">Reference proteome</keyword>
<dbReference type="Pfam" id="PF02414">
    <property type="entry name" value="Borrelia_orfA"/>
    <property type="match status" value="2"/>
</dbReference>
<protein>
    <submittedName>
        <fullName evidence="1">Uncharacterized protein</fullName>
    </submittedName>
</protein>
<dbReference type="EMBL" id="CP025787">
    <property type="protein sequence ID" value="AWG43339.1"/>
    <property type="molecule type" value="Genomic_DNA"/>
</dbReference>
<reference evidence="1 2" key="1">
    <citation type="submission" date="2018-01" db="EMBL/GenBank/DDBJ databases">
        <title>Genome sequence of Borrelia tachyglossi.</title>
        <authorList>
            <person name="Gofton A.W."/>
        </authorList>
    </citation>
    <scope>NUCLEOTIDE SEQUENCE [LARGE SCALE GENOMIC DNA]</scope>
    <source>
        <strain evidence="1 2">Bc-F10-1268</strain>
        <plasmid evidence="1 2">pl29</plasmid>
    </source>
</reference>
<name>A0A2S1LYH3_9SPIR</name>
<dbReference type="Proteomes" id="UP000244655">
    <property type="component" value="Plasmid pl29"/>
</dbReference>
<dbReference type="RefSeq" id="WP_108729735.1">
    <property type="nucleotide sequence ID" value="NZ_CP025787.1"/>
</dbReference>